<reference evidence="1 2" key="1">
    <citation type="journal article" date="2022" name="Viruses">
        <title>Two Novel Lytic Bacteriophages Infecting Enterococcus spp. Are Promising Candidates for Targeted Antibacterial Therapy.</title>
        <authorList>
            <person name="Tkachev P.V."/>
            <person name="Pchelin I.M."/>
            <person name="Azarov D.V."/>
            <person name="Gorshkov A.N."/>
            <person name="Shamova O.V."/>
            <person name="Dmitriev A.V."/>
            <person name="Goncharov A.E."/>
        </authorList>
    </citation>
    <scope>NUCLEOTIDE SEQUENCE [LARGE SCALE GENOMIC DNA]</scope>
</reference>
<accession>A0AAE8BE48</accession>
<organism evidence="1 2">
    <name type="scientific">Enterococcus phage SSsP-1</name>
    <dbReference type="NCBI Taxonomy" id="2859527"/>
    <lineage>
        <taxon>Viruses</taxon>
        <taxon>Duplodnaviria</taxon>
        <taxon>Heunggongvirae</taxon>
        <taxon>Uroviricota</taxon>
        <taxon>Caudoviricetes</taxon>
        <taxon>Saphexavirus</taxon>
        <taxon>Saphexavirus SSsP1</taxon>
    </lineage>
</organism>
<evidence type="ECO:0000313" key="1">
    <source>
        <dbReference type="EMBL" id="QYI86620.1"/>
    </source>
</evidence>
<dbReference type="Proteomes" id="UP000827296">
    <property type="component" value="Segment"/>
</dbReference>
<dbReference type="EMBL" id="MZ333457">
    <property type="protein sequence ID" value="QYI86620.1"/>
    <property type="molecule type" value="Genomic_DNA"/>
</dbReference>
<keyword evidence="2" id="KW-1185">Reference proteome</keyword>
<name>A0AAE8BE48_9CAUD</name>
<sequence length="100" mass="11952">MEFKYNRSFKEGYYKVSFKAYKDKWYWEGVAEDRGDAYNKAIKQAANSWFEINEPPEPWEVSRLRISYVPAPSYGMLENWQFITGVSWLITLVVFISQFI</sequence>
<protein>
    <submittedName>
        <fullName evidence="1">Uncharacterized protein</fullName>
    </submittedName>
</protein>
<evidence type="ECO:0000313" key="2">
    <source>
        <dbReference type="Proteomes" id="UP000827296"/>
    </source>
</evidence>
<proteinExistence type="predicted"/>